<feature type="transmembrane region" description="Helical" evidence="1">
    <location>
        <begin position="172"/>
        <end position="196"/>
    </location>
</feature>
<dbReference type="Pfam" id="PF16974">
    <property type="entry name" value="NAR2"/>
    <property type="match status" value="1"/>
</dbReference>
<reference evidence="2 3" key="1">
    <citation type="journal article" date="2017" name="Mol. Plant">
        <title>The Genome of Medicinal Plant Macleaya cordata Provides New Insights into Benzylisoquinoline Alkaloids Metabolism.</title>
        <authorList>
            <person name="Liu X."/>
            <person name="Liu Y."/>
            <person name="Huang P."/>
            <person name="Ma Y."/>
            <person name="Qing Z."/>
            <person name="Tang Q."/>
            <person name="Cao H."/>
            <person name="Cheng P."/>
            <person name="Zheng Y."/>
            <person name="Yuan Z."/>
            <person name="Zhou Y."/>
            <person name="Liu J."/>
            <person name="Tang Z."/>
            <person name="Zhuo Y."/>
            <person name="Zhang Y."/>
            <person name="Yu L."/>
            <person name="Huang J."/>
            <person name="Yang P."/>
            <person name="Peng Q."/>
            <person name="Zhang J."/>
            <person name="Jiang W."/>
            <person name="Zhang Z."/>
            <person name="Lin K."/>
            <person name="Ro D.K."/>
            <person name="Chen X."/>
            <person name="Xiong X."/>
            <person name="Shang Y."/>
            <person name="Huang S."/>
            <person name="Zeng J."/>
        </authorList>
    </citation>
    <scope>NUCLEOTIDE SEQUENCE [LARGE SCALE GENOMIC DNA]</scope>
    <source>
        <strain evidence="3">cv. BLH2017</strain>
        <tissue evidence="2">Root</tissue>
    </source>
</reference>
<dbReference type="FunCoup" id="A0A200RCY0">
    <property type="interactions" value="271"/>
</dbReference>
<comment type="caution">
    <text evidence="2">The sequence shown here is derived from an EMBL/GenBank/DDBJ whole genome shotgun (WGS) entry which is preliminary data.</text>
</comment>
<dbReference type="InterPro" id="IPR016605">
    <property type="entry name" value="Transptr_NO3_Nar2"/>
</dbReference>
<evidence type="ECO:0000313" key="3">
    <source>
        <dbReference type="Proteomes" id="UP000195402"/>
    </source>
</evidence>
<dbReference type="GO" id="GO:0005886">
    <property type="term" value="C:plasma membrane"/>
    <property type="evidence" value="ECO:0007669"/>
    <property type="project" value="UniProtKB-UniRule"/>
</dbReference>
<dbReference type="GO" id="GO:0015112">
    <property type="term" value="F:nitrate transmembrane transporter activity"/>
    <property type="evidence" value="ECO:0007669"/>
    <property type="project" value="TreeGrafter"/>
</dbReference>
<feature type="signal peptide" evidence="1">
    <location>
        <begin position="1"/>
        <end position="22"/>
    </location>
</feature>
<dbReference type="GO" id="GO:0010167">
    <property type="term" value="P:response to nitrate"/>
    <property type="evidence" value="ECO:0007669"/>
    <property type="project" value="UniProtKB-UniRule"/>
</dbReference>
<dbReference type="Proteomes" id="UP000195402">
    <property type="component" value="Unassembled WGS sequence"/>
</dbReference>
<dbReference type="EMBL" id="MVGT01000078">
    <property type="protein sequence ID" value="OVA20575.1"/>
    <property type="molecule type" value="Genomic_DNA"/>
</dbReference>
<keyword evidence="1" id="KW-0472">Membrane</keyword>
<proteinExistence type="inferred from homology"/>
<organism evidence="2 3">
    <name type="scientific">Macleaya cordata</name>
    <name type="common">Five-seeded plume-poppy</name>
    <name type="synonym">Bocconia cordata</name>
    <dbReference type="NCBI Taxonomy" id="56857"/>
    <lineage>
        <taxon>Eukaryota</taxon>
        <taxon>Viridiplantae</taxon>
        <taxon>Streptophyta</taxon>
        <taxon>Embryophyta</taxon>
        <taxon>Tracheophyta</taxon>
        <taxon>Spermatophyta</taxon>
        <taxon>Magnoliopsida</taxon>
        <taxon>Ranunculales</taxon>
        <taxon>Papaveraceae</taxon>
        <taxon>Papaveroideae</taxon>
        <taxon>Macleaya</taxon>
    </lineage>
</organism>
<dbReference type="AlphaFoldDB" id="A0A200RCY0"/>
<comment type="function">
    <text evidence="1">Involved in nitrate transport.</text>
</comment>
<gene>
    <name evidence="2" type="ORF">BVC80_1065g133</name>
</gene>
<keyword evidence="3" id="KW-1185">Reference proteome</keyword>
<keyword evidence="1" id="KW-1133">Transmembrane helix</keyword>
<keyword evidence="1" id="KW-0534">Nitrate assimilation</keyword>
<keyword evidence="1" id="KW-0812">Transmembrane</keyword>
<comment type="similarity">
    <text evidence="1">Belongs to the NAR2 family.</text>
</comment>
<dbReference type="STRING" id="56857.A0A200RCY0"/>
<dbReference type="PANTHER" id="PTHR34806">
    <property type="entry name" value="HIGH-AFFINITY NITRATE TRANSPORTER 3.2"/>
    <property type="match status" value="1"/>
</dbReference>
<dbReference type="PANTHER" id="PTHR34806:SF1">
    <property type="entry name" value="HIGH-AFFINITY NITRATE TRANSPORTER 3.1"/>
    <property type="match status" value="1"/>
</dbReference>
<feature type="chain" id="PRO_5017107564" description="High-affinity nitrate transporter" evidence="1">
    <location>
        <begin position="23"/>
        <end position="226"/>
    </location>
</feature>
<dbReference type="OMA" id="CPHEIVS"/>
<accession>A0A200RCY0</accession>
<sequence>MATHLLITALLLFSSLLGPVLGGVLLSTLPQTLSVQASPRPGEILKAGEDKITLRWGLNQNFQGIITDDAYKIVKVKLCFAPISQQDRPWRRTVDDLIKDKTCQFDIVCRPYSKNNKEETFKWIIEKDIPTATYFVRAYALNSTEKEVGFGQTSNEHKTINLFEIQVNSVRLALANIVAACMTAFCVVSVCVFCILEKRRLRRARLLQRNESSSSTTTASTSTTST</sequence>
<evidence type="ECO:0000313" key="2">
    <source>
        <dbReference type="EMBL" id="OVA20575.1"/>
    </source>
</evidence>
<dbReference type="GO" id="GO:0042128">
    <property type="term" value="P:nitrate assimilation"/>
    <property type="evidence" value="ECO:0007669"/>
    <property type="project" value="UniProtKB-UniRule"/>
</dbReference>
<dbReference type="InParanoid" id="A0A200RCY0"/>
<dbReference type="OrthoDB" id="2015470at2759"/>
<protein>
    <recommendedName>
        <fullName evidence="1">High-affinity nitrate transporter</fullName>
    </recommendedName>
</protein>
<evidence type="ECO:0000256" key="1">
    <source>
        <dbReference type="PIRNR" id="PIRNR012939"/>
    </source>
</evidence>
<dbReference type="PIRSF" id="PIRSF012939">
    <property type="entry name" value="Transpt_NO3_Nar2"/>
    <property type="match status" value="1"/>
</dbReference>
<keyword evidence="1" id="KW-0732">Signal</keyword>
<keyword evidence="1" id="KW-1003">Cell membrane</keyword>
<name>A0A200RCY0_MACCD</name>